<dbReference type="GO" id="GO:0005615">
    <property type="term" value="C:extracellular space"/>
    <property type="evidence" value="ECO:0007669"/>
    <property type="project" value="TreeGrafter"/>
</dbReference>
<dbReference type="Proteomes" id="UP001314170">
    <property type="component" value="Unassembled WGS sequence"/>
</dbReference>
<dbReference type="PANTHER" id="PTHR36313">
    <property type="entry name" value="ROOT MERISTEM GROWTH FACTOR 2"/>
    <property type="match status" value="1"/>
</dbReference>
<dbReference type="GO" id="GO:0010082">
    <property type="term" value="P:regulation of root meristem growth"/>
    <property type="evidence" value="ECO:0007669"/>
    <property type="project" value="InterPro"/>
</dbReference>
<proteinExistence type="predicted"/>
<name>A0AAV1QT45_9ROSI</name>
<evidence type="ECO:0000313" key="1">
    <source>
        <dbReference type="EMBL" id="CAK7323181.1"/>
    </source>
</evidence>
<dbReference type="GO" id="GO:0008284">
    <property type="term" value="P:positive regulation of cell population proliferation"/>
    <property type="evidence" value="ECO:0007669"/>
    <property type="project" value="TreeGrafter"/>
</dbReference>
<keyword evidence="2" id="KW-1185">Reference proteome</keyword>
<dbReference type="AlphaFoldDB" id="A0AAV1QT45"/>
<sequence>MGEVLKKVDMEKIQDDLDNELEVAGNSFLNDNKAMYDGVLASAGLENTSFGGRKMMFESLMRKEMIKQGLNEAEKENSGAVHFVENCDPNYREKGALHVKCRMSSRKPLPMKKNMVRFTAFNADYNVPKSHPPRNN</sequence>
<accession>A0AAV1QT45</accession>
<reference evidence="1 2" key="1">
    <citation type="submission" date="2024-01" db="EMBL/GenBank/DDBJ databases">
        <authorList>
            <person name="Waweru B."/>
        </authorList>
    </citation>
    <scope>NUCLEOTIDE SEQUENCE [LARGE SCALE GENOMIC DNA]</scope>
</reference>
<protein>
    <submittedName>
        <fullName evidence="1">Uncharacterized protein</fullName>
    </submittedName>
</protein>
<organism evidence="1 2">
    <name type="scientific">Dovyalis caffra</name>
    <dbReference type="NCBI Taxonomy" id="77055"/>
    <lineage>
        <taxon>Eukaryota</taxon>
        <taxon>Viridiplantae</taxon>
        <taxon>Streptophyta</taxon>
        <taxon>Embryophyta</taxon>
        <taxon>Tracheophyta</taxon>
        <taxon>Spermatophyta</taxon>
        <taxon>Magnoliopsida</taxon>
        <taxon>eudicotyledons</taxon>
        <taxon>Gunneridae</taxon>
        <taxon>Pentapetalae</taxon>
        <taxon>rosids</taxon>
        <taxon>fabids</taxon>
        <taxon>Malpighiales</taxon>
        <taxon>Salicaceae</taxon>
        <taxon>Flacourtieae</taxon>
        <taxon>Dovyalis</taxon>
    </lineage>
</organism>
<gene>
    <name evidence="1" type="ORF">DCAF_LOCUS797</name>
</gene>
<dbReference type="GO" id="GO:0010628">
    <property type="term" value="P:positive regulation of gene expression"/>
    <property type="evidence" value="ECO:0007669"/>
    <property type="project" value="TreeGrafter"/>
</dbReference>
<dbReference type="PANTHER" id="PTHR36313:SF2">
    <property type="match status" value="1"/>
</dbReference>
<evidence type="ECO:0000313" key="2">
    <source>
        <dbReference type="Proteomes" id="UP001314170"/>
    </source>
</evidence>
<comment type="caution">
    <text evidence="1">The sequence shown here is derived from an EMBL/GenBank/DDBJ whole genome shotgun (WGS) entry which is preliminary data.</text>
</comment>
<dbReference type="EMBL" id="CAWUPB010000071">
    <property type="protein sequence ID" value="CAK7323181.1"/>
    <property type="molecule type" value="Genomic_DNA"/>
</dbReference>
<dbReference type="GO" id="GO:0008083">
    <property type="term" value="F:growth factor activity"/>
    <property type="evidence" value="ECO:0007669"/>
    <property type="project" value="InterPro"/>
</dbReference>
<dbReference type="GO" id="GO:0030154">
    <property type="term" value="P:cell differentiation"/>
    <property type="evidence" value="ECO:0007669"/>
    <property type="project" value="TreeGrafter"/>
</dbReference>
<dbReference type="InterPro" id="IPR038804">
    <property type="entry name" value="RGF3"/>
</dbReference>